<dbReference type="Proteomes" id="UP000070373">
    <property type="component" value="Unassembled WGS sequence"/>
</dbReference>
<evidence type="ECO:0000256" key="1">
    <source>
        <dbReference type="SAM" id="MobiDB-lite"/>
    </source>
</evidence>
<dbReference type="PANTHER" id="PTHR43751:SF1">
    <property type="entry name" value="SULFATASE ATSG-RELATED"/>
    <property type="match status" value="1"/>
</dbReference>
<feature type="compositionally biased region" description="Basic and acidic residues" evidence="1">
    <location>
        <begin position="223"/>
        <end position="233"/>
    </location>
</feature>
<evidence type="ECO:0000313" key="2">
    <source>
        <dbReference type="EMBL" id="KXA92260.1"/>
    </source>
</evidence>
<dbReference type="PATRIC" id="fig|1698263.3.peg.1097"/>
<organism evidence="2 3">
    <name type="scientific">candidate division MSBL1 archaeon SCGC-AAA259E17</name>
    <dbReference type="NCBI Taxonomy" id="1698263"/>
    <lineage>
        <taxon>Archaea</taxon>
        <taxon>Methanobacteriati</taxon>
        <taxon>Methanobacteriota</taxon>
        <taxon>candidate division MSBL1</taxon>
    </lineage>
</organism>
<dbReference type="AlphaFoldDB" id="A0A133UDM6"/>
<keyword evidence="3" id="KW-1185">Reference proteome</keyword>
<name>A0A133UDM6_9EURY</name>
<evidence type="ECO:0000313" key="3">
    <source>
        <dbReference type="Proteomes" id="UP000070373"/>
    </source>
</evidence>
<dbReference type="SUPFAM" id="SSF53649">
    <property type="entry name" value="Alkaline phosphatase-like"/>
    <property type="match status" value="1"/>
</dbReference>
<dbReference type="InterPro" id="IPR017850">
    <property type="entry name" value="Alkaline_phosphatase_core_sf"/>
</dbReference>
<accession>A0A133UDM6</accession>
<gene>
    <name evidence="2" type="ORF">AKJ64_03620</name>
</gene>
<feature type="region of interest" description="Disordered" evidence="1">
    <location>
        <begin position="177"/>
        <end position="246"/>
    </location>
</feature>
<dbReference type="EMBL" id="LHXN01000065">
    <property type="protein sequence ID" value="KXA92260.1"/>
    <property type="molecule type" value="Genomic_DNA"/>
</dbReference>
<reference evidence="2 3" key="1">
    <citation type="journal article" date="2016" name="Sci. Rep.">
        <title>Metabolic traits of an uncultured archaeal lineage -MSBL1- from brine pools of the Red Sea.</title>
        <authorList>
            <person name="Mwirichia R."/>
            <person name="Alam I."/>
            <person name="Rashid M."/>
            <person name="Vinu M."/>
            <person name="Ba-Alawi W."/>
            <person name="Anthony Kamau A."/>
            <person name="Kamanda Ngugi D."/>
            <person name="Goker M."/>
            <person name="Klenk H.P."/>
            <person name="Bajic V."/>
            <person name="Stingl U."/>
        </authorList>
    </citation>
    <scope>NUCLEOTIDE SEQUENCE [LARGE SCALE GENOMIC DNA]</scope>
    <source>
        <strain evidence="2">SCGC-AAA259E17</strain>
    </source>
</reference>
<evidence type="ECO:0008006" key="4">
    <source>
        <dbReference type="Google" id="ProtNLM"/>
    </source>
</evidence>
<dbReference type="PANTHER" id="PTHR43751">
    <property type="entry name" value="SULFATASE"/>
    <property type="match status" value="1"/>
</dbReference>
<dbReference type="InterPro" id="IPR052701">
    <property type="entry name" value="GAG_Ulvan_Degrading_Sulfatases"/>
</dbReference>
<sequence length="246" mass="27671">MDGVRSTSYHPLVSHQKNARGNYTISLWISFTCVVIFPRDYRHRGEKKHVDIAPTILDLMNIDDHPLLDGQSLLSLNGASDDKEKIIVETNGQRAILEDKMKYIWHHQGEPKWNPGTEDELYDVRSDPMEINNIRDERKDKANEMRNDLKEWVEKQLEGKIDPLKYCGRGAGLTPVIEQKSKSKGNKRGRSGGESGRVGAPVWGLGERLLHRQGGNKGNAGGFRREGEGDNIIRSHRGGVRSGIPS</sequence>
<comment type="caution">
    <text evidence="2">The sequence shown here is derived from an EMBL/GenBank/DDBJ whole genome shotgun (WGS) entry which is preliminary data.</text>
</comment>
<dbReference type="Gene3D" id="3.40.720.10">
    <property type="entry name" value="Alkaline Phosphatase, subunit A"/>
    <property type="match status" value="1"/>
</dbReference>
<protein>
    <recommendedName>
        <fullName evidence="4">N-sulphoglucosamine sulphohydrolase C-terminal domain-containing protein</fullName>
    </recommendedName>
</protein>
<proteinExistence type="predicted"/>